<reference evidence="2 3" key="1">
    <citation type="submission" date="2017-04" db="EMBL/GenBank/DDBJ databases">
        <authorList>
            <person name="Afonso C.L."/>
            <person name="Miller P.J."/>
            <person name="Scott M.A."/>
            <person name="Spackman E."/>
            <person name="Goraichik I."/>
            <person name="Dimitrov K.M."/>
            <person name="Suarez D.L."/>
            <person name="Swayne D.E."/>
        </authorList>
    </citation>
    <scope>NUCLEOTIDE SEQUENCE [LARGE SCALE GENOMIC DNA]</scope>
    <source>
        <strain evidence="2 3">DSM 13146</strain>
    </source>
</reference>
<evidence type="ECO:0000256" key="1">
    <source>
        <dbReference type="SAM" id="MobiDB-lite"/>
    </source>
</evidence>
<accession>A0A1W1XAR6</accession>
<dbReference type="EMBL" id="FWXF01000003">
    <property type="protein sequence ID" value="SMC20621.1"/>
    <property type="molecule type" value="Genomic_DNA"/>
</dbReference>
<organism evidence="2 3">
    <name type="scientific">Desulfacinum hydrothermale DSM 13146</name>
    <dbReference type="NCBI Taxonomy" id="1121390"/>
    <lineage>
        <taxon>Bacteria</taxon>
        <taxon>Pseudomonadati</taxon>
        <taxon>Thermodesulfobacteriota</taxon>
        <taxon>Syntrophobacteria</taxon>
        <taxon>Syntrophobacterales</taxon>
        <taxon>Syntrophobacteraceae</taxon>
        <taxon>Desulfacinum</taxon>
    </lineage>
</organism>
<dbReference type="AlphaFoldDB" id="A0A1W1XAR6"/>
<sequence length="237" mass="25616">MPPNPAESVHQAPHIPASDTRPADWIDSARVVDIVGHSGLKPGAPVIEDAVYRDLVLNVALLVALSATYSLMGWPRLARQGVRRAALKRLCGLWKKAGFESAPIKAQKTSHAYFICICRKGQKAIVRQPPSQYGSRYESETIGIGSWIPTRSAPILHEARVVALPGGAFGPDGRDTFGCPSVVPKWNWTKPWIGWRSGSSKTAEVLPTPAAPSIRHGPFRRPGKGEAKGASHHAFIS</sequence>
<evidence type="ECO:0000313" key="3">
    <source>
        <dbReference type="Proteomes" id="UP000192783"/>
    </source>
</evidence>
<dbReference type="Proteomes" id="UP000192783">
    <property type="component" value="Unassembled WGS sequence"/>
</dbReference>
<feature type="region of interest" description="Disordered" evidence="1">
    <location>
        <begin position="204"/>
        <end position="237"/>
    </location>
</feature>
<feature type="region of interest" description="Disordered" evidence="1">
    <location>
        <begin position="1"/>
        <end position="21"/>
    </location>
</feature>
<proteinExistence type="predicted"/>
<protein>
    <submittedName>
        <fullName evidence="2">Uncharacterized protein</fullName>
    </submittedName>
</protein>
<name>A0A1W1XAR6_9BACT</name>
<evidence type="ECO:0000313" key="2">
    <source>
        <dbReference type="EMBL" id="SMC20621.1"/>
    </source>
</evidence>
<keyword evidence="3" id="KW-1185">Reference proteome</keyword>
<gene>
    <name evidence="2" type="ORF">SAMN02746041_00973</name>
</gene>